<evidence type="ECO:0000313" key="1">
    <source>
        <dbReference type="EMBL" id="UTC28176.1"/>
    </source>
</evidence>
<organism evidence="1 2">
    <name type="scientific">Brevundimonas phage vB_BpoS-Gurke</name>
    <dbReference type="NCBI Taxonomy" id="2948599"/>
    <lineage>
        <taxon>Viruses</taxon>
        <taxon>Duplodnaviria</taxon>
        <taxon>Heunggongvirae</taxon>
        <taxon>Uroviricota</taxon>
        <taxon>Caudoviricetes</taxon>
        <taxon>Jeanschmidtviridae</taxon>
        <taxon>Kikimoravirus</taxon>
        <taxon>Kikimoravirus gurke</taxon>
    </lineage>
</organism>
<protein>
    <submittedName>
        <fullName evidence="1">Uncharacterized protein</fullName>
    </submittedName>
</protein>
<keyword evidence="2" id="KW-1185">Reference proteome</keyword>
<evidence type="ECO:0000313" key="2">
    <source>
        <dbReference type="Proteomes" id="UP001055634"/>
    </source>
</evidence>
<reference evidence="1" key="1">
    <citation type="submission" date="2022-04" db="EMBL/GenBank/DDBJ databases">
        <authorList>
            <person name="Friedrich I."/>
            <person name="Schneider D."/>
            <person name="Poehlein A."/>
            <person name="Hertel R."/>
            <person name="Daniel R."/>
        </authorList>
    </citation>
    <scope>NUCLEOTIDE SEQUENCE</scope>
</reference>
<name>A0A9E7SRY3_9CAUD</name>
<dbReference type="EMBL" id="ON529850">
    <property type="protein sequence ID" value="UTC28176.1"/>
    <property type="molecule type" value="Genomic_DNA"/>
</dbReference>
<gene>
    <name evidence="1" type="ORF">GURKE_01450</name>
</gene>
<accession>A0A9E7SRY3</accession>
<proteinExistence type="predicted"/>
<sequence>MLAPVIAYHRAEIESAAQVIKADGNLYSAEQRDQARKQLTLHQELLDRLLTIFRQGTADDVVVLRYLIGNAQDDAEQYAQDKIVAGDAYTGWIDDDIAITAQTLSTLQACLGMMLESHARPRRTHIKRGGDYRLYGAGIIQTETPLKDGDNVVIYRDEDGRWWARPPIEMYDGRFGHSPRTTEDVDPQPVTVYFEDREVAMTLNKHQRDLLWWFGQLDMSTAPELPELEGWWTVTSSFSTQGRLTHVAVERD</sequence>
<dbReference type="Proteomes" id="UP001055634">
    <property type="component" value="Segment"/>
</dbReference>